<dbReference type="InterPro" id="IPR013216">
    <property type="entry name" value="Methyltransf_11"/>
</dbReference>
<evidence type="ECO:0000313" key="6">
    <source>
        <dbReference type="EMBL" id="PZW28483.1"/>
    </source>
</evidence>
<evidence type="ECO:0000313" key="7">
    <source>
        <dbReference type="Proteomes" id="UP000248806"/>
    </source>
</evidence>
<dbReference type="OrthoDB" id="9797252at2"/>
<dbReference type="EMBL" id="QKUF01000010">
    <property type="protein sequence ID" value="PZW28483.1"/>
    <property type="molecule type" value="Genomic_DNA"/>
</dbReference>
<dbReference type="RefSeq" id="WP_111323616.1">
    <property type="nucleotide sequence ID" value="NZ_BIFX01000001.1"/>
</dbReference>
<dbReference type="PANTHER" id="PTHR44942">
    <property type="entry name" value="METHYLTRANSF_11 DOMAIN-CONTAINING PROTEIN"/>
    <property type="match status" value="1"/>
</dbReference>
<gene>
    <name evidence="6" type="ORF">EI42_03237</name>
</gene>
<comment type="caution">
    <text evidence="6">The sequence shown here is derived from an EMBL/GenBank/DDBJ whole genome shotgun (WGS) entry which is preliminary data.</text>
</comment>
<dbReference type="Pfam" id="PF08241">
    <property type="entry name" value="Methyltransf_11"/>
    <property type="match status" value="1"/>
</dbReference>
<reference evidence="6 7" key="1">
    <citation type="submission" date="2018-06" db="EMBL/GenBank/DDBJ databases">
        <title>Genomic Encyclopedia of Archaeal and Bacterial Type Strains, Phase II (KMG-II): from individual species to whole genera.</title>
        <authorList>
            <person name="Goeker M."/>
        </authorList>
    </citation>
    <scope>NUCLEOTIDE SEQUENCE [LARGE SCALE GENOMIC DNA]</scope>
    <source>
        <strain evidence="6 7">ATCC BAA-1881</strain>
    </source>
</reference>
<protein>
    <submittedName>
        <fullName evidence="6">Methyltransferase family protein</fullName>
    </submittedName>
</protein>
<dbReference type="PANTHER" id="PTHR44942:SF4">
    <property type="entry name" value="METHYLTRANSFERASE TYPE 11 DOMAIN-CONTAINING PROTEIN"/>
    <property type="match status" value="1"/>
</dbReference>
<keyword evidence="3 6" id="KW-0808">Transferase</keyword>
<dbReference type="InterPro" id="IPR051052">
    <property type="entry name" value="Diverse_substrate_MTase"/>
</dbReference>
<dbReference type="Proteomes" id="UP000248806">
    <property type="component" value="Unassembled WGS sequence"/>
</dbReference>
<keyword evidence="2 6" id="KW-0489">Methyltransferase</keyword>
<dbReference type="GO" id="GO:0032259">
    <property type="term" value="P:methylation"/>
    <property type="evidence" value="ECO:0007669"/>
    <property type="project" value="UniProtKB-KW"/>
</dbReference>
<proteinExistence type="inferred from homology"/>
<dbReference type="Gene3D" id="3.40.50.150">
    <property type="entry name" value="Vaccinia Virus protein VP39"/>
    <property type="match status" value="1"/>
</dbReference>
<accession>A0A326U5D2</accession>
<organism evidence="6 7">
    <name type="scientific">Thermosporothrix hazakensis</name>
    <dbReference type="NCBI Taxonomy" id="644383"/>
    <lineage>
        <taxon>Bacteria</taxon>
        <taxon>Bacillati</taxon>
        <taxon>Chloroflexota</taxon>
        <taxon>Ktedonobacteria</taxon>
        <taxon>Ktedonobacterales</taxon>
        <taxon>Thermosporotrichaceae</taxon>
        <taxon>Thermosporothrix</taxon>
    </lineage>
</organism>
<feature type="region of interest" description="Disordered" evidence="4">
    <location>
        <begin position="1"/>
        <end position="21"/>
    </location>
</feature>
<dbReference type="CDD" id="cd02440">
    <property type="entry name" value="AdoMet_MTases"/>
    <property type="match status" value="1"/>
</dbReference>
<keyword evidence="7" id="KW-1185">Reference proteome</keyword>
<dbReference type="GO" id="GO:0008757">
    <property type="term" value="F:S-adenosylmethionine-dependent methyltransferase activity"/>
    <property type="evidence" value="ECO:0007669"/>
    <property type="project" value="InterPro"/>
</dbReference>
<evidence type="ECO:0000256" key="1">
    <source>
        <dbReference type="ARBA" id="ARBA00008361"/>
    </source>
</evidence>
<name>A0A326U5D2_THEHA</name>
<dbReference type="SUPFAM" id="SSF53335">
    <property type="entry name" value="S-adenosyl-L-methionine-dependent methyltransferases"/>
    <property type="match status" value="1"/>
</dbReference>
<evidence type="ECO:0000256" key="2">
    <source>
        <dbReference type="ARBA" id="ARBA00022603"/>
    </source>
</evidence>
<dbReference type="InterPro" id="IPR029063">
    <property type="entry name" value="SAM-dependent_MTases_sf"/>
</dbReference>
<dbReference type="AlphaFoldDB" id="A0A326U5D2"/>
<evidence type="ECO:0000256" key="3">
    <source>
        <dbReference type="ARBA" id="ARBA00022679"/>
    </source>
</evidence>
<comment type="similarity">
    <text evidence="1">Belongs to the methyltransferase superfamily.</text>
</comment>
<feature type="domain" description="Methyltransferase type 11" evidence="5">
    <location>
        <begin position="43"/>
        <end position="140"/>
    </location>
</feature>
<sequence>MRPSSNIWTGKANRYDRARPTPPPALLDLLTQLIATPQPALVVDLGSGTGLSSAVWADRAQRVIGIEPNADMRKVAMHKLKLHNIPATAHIEYREGVAHQTGLPDACADIVTAAQAFHWMEPTSTLAEVARILRPGGLFAVYDYDWPPLIHWELDRLGQEMSEHMVKLVQQRGLVQNLSIWPKTKHLDNMRECGHFRFTRETWLHHTEQGDATRFLEMMQTSAFSGLSNFSEQEIGIDRLRQAAQQYIGPEPIPWYMSYHVLLAVK</sequence>
<evidence type="ECO:0000259" key="5">
    <source>
        <dbReference type="Pfam" id="PF08241"/>
    </source>
</evidence>
<evidence type="ECO:0000256" key="4">
    <source>
        <dbReference type="SAM" id="MobiDB-lite"/>
    </source>
</evidence>